<dbReference type="PROSITE" id="PS50053">
    <property type="entry name" value="UBIQUITIN_2"/>
    <property type="match status" value="1"/>
</dbReference>
<feature type="domain" description="Ubiquitin-like" evidence="1">
    <location>
        <begin position="1217"/>
        <end position="1250"/>
    </location>
</feature>
<evidence type="ECO:0000259" key="1">
    <source>
        <dbReference type="PROSITE" id="PS50053"/>
    </source>
</evidence>
<gene>
    <name evidence="2" type="ORF">RD792_007938</name>
</gene>
<evidence type="ECO:0000313" key="2">
    <source>
        <dbReference type="EMBL" id="KAK4485303.1"/>
    </source>
</evidence>
<name>A0ABR0D9H9_9LAMI</name>
<comment type="caution">
    <text evidence="2">The sequence shown here is derived from an EMBL/GenBank/DDBJ whole genome shotgun (WGS) entry which is preliminary data.</text>
</comment>
<dbReference type="EMBL" id="JAYDYQ010002533">
    <property type="protein sequence ID" value="KAK4485303.1"/>
    <property type="molecule type" value="Genomic_DNA"/>
</dbReference>
<sequence length="1360" mass="151942">MFWKSSKPPFTLCLLSSSSSNRCAVDLISTVFLFDGRRLQGKKTPDEVELGPNHVSGLSPIHVTNSNMVSEPRCVMDLISTVFLLDGRRLQGKKTPDEVELGPNHVSALSPIHVVNSNMVSEPRCVMDLISTVFLLDGRHLQGKKTPDEVELGPNHVSGLSPIHVVNSNMVSEPRCVMDLISTVFLFDGRRLHGKKTPDEVELGPNHVSGFSPIHVMNSNMVSEPRCVMDLISTVFLFDGRRLQGKKTPDEEIEDGNEIDAYCIRLNGQMLIKLGQITRRTVELGTNHVSGLSPIHVMNSNMVSEPRCVMDLISTVFLFDGRRLQGKKTPDEEIEDGNEIDAYCIRLNGQMLIKLGQITRRTVELGTNHVSGLSPIHVMNSNMVSEPRCVMDLISTVFLFDGRRLHGKKTPDEVELGPNHVSGFSPIHVMNSNMVSEPRCVMDLISTVFLFDGRRLQGKKTPDEEIEDGNEIDAYCIRLNGQMLIKLGQITRRTVELGTNHVSGLSPIHVMNSNMVSEPRCVMDLISTVFLFDGRRLQGKKTPDEEIEDGNEIDAYCIRLNGQMLIKLGQITRRTVELGTNHVSGLSPIHVMNSNMVSEPRCVMDLISTVFLFDGRRLQGKKTPDEEIEDGNEIDAYCIRLNGQMLIKLGQITRRTVELGTNHVSGLSPIHVMNSNMVSEPRCVMDLISTVFLFDGRRLQGKKTPDEEIEDGNEIDAYCIRLNGQMLIKLGQITRRTVELGPNHVSGLSPIHVMNSNMLSEPRCVMDLISTVFLFDGRRLQGKKTPDEEIEDGNEIDAYCIRLNGQMLIKLGQITRRTVELGPNHVSGLSPIHVMNSNMVSEPRCVMDLISTVFLFDGRRLQGKKTPDEEIEDGNEIDAYCIRLNGQMLIKLGQITRRTVELGPNHVSGLSPIHVMNSNMLSEPRCVMDLISTVFLFDGRRLQGKKTPDEEIEDGNEIDAYCIRLNGQMLIKLGQITRRTVELGPNHVSGLSPIHVMNSNMVSEPRCVMDLISTVFLFDGRRLQGKKTPDEEIEDGNEIDAYCIRLNGQMLIKLGQITRRTVELGPNHVSGLSPIHVMNSNMVSEPRCVMDLISTVFLFDGRRLQGKKTPDEEIEDGNEIDAYCIRLNGQMLIKLGQITRRTDGTEIIFKIRRDVKQKKTYDRCAMDLISTVFLFDGRCLQGKKTPDEVIYSFSSQYIRVIIIFDYGCAMDLISNVFLFDGRRLQGKQTPDELEMEDGNEIDALLHQIGGTNAWQAGTYHKKDWPSPPPPLTFHCHCNRTKPYSPYAFAVGNSLHPCFYFFVSRSLGDTGKKNEILGFGMGGGGHGCHGEGVGVLVRVLGEWVEDGPWKTENGPGLGMGI</sequence>
<dbReference type="InterPro" id="IPR000626">
    <property type="entry name" value="Ubiquitin-like_dom"/>
</dbReference>
<dbReference type="InterPro" id="IPR029071">
    <property type="entry name" value="Ubiquitin-like_domsf"/>
</dbReference>
<reference evidence="2 3" key="1">
    <citation type="journal article" date="2023" name="bioRxiv">
        <title>Genome report: Whole genome sequence and annotation of Penstemon davidsonii.</title>
        <authorList>
            <person name="Ostevik K.L."/>
            <person name="Alabady M."/>
            <person name="Zhang M."/>
            <person name="Rausher M.D."/>
        </authorList>
    </citation>
    <scope>NUCLEOTIDE SEQUENCE [LARGE SCALE GENOMIC DNA]</scope>
    <source>
        <strain evidence="2">DNT005</strain>
        <tissue evidence="2">Whole leaf</tissue>
    </source>
</reference>
<dbReference type="Gene3D" id="3.10.20.90">
    <property type="entry name" value="Phosphatidylinositol 3-kinase Catalytic Subunit, Chain A, domain 1"/>
    <property type="match status" value="12"/>
</dbReference>
<dbReference type="SUPFAM" id="SSF54236">
    <property type="entry name" value="Ubiquitin-like"/>
    <property type="match status" value="1"/>
</dbReference>
<dbReference type="Proteomes" id="UP001291926">
    <property type="component" value="Unassembled WGS sequence"/>
</dbReference>
<dbReference type="PANTHER" id="PTHR10562">
    <property type="entry name" value="SMALL UBIQUITIN-RELATED MODIFIER"/>
    <property type="match status" value="1"/>
</dbReference>
<accession>A0ABR0D9H9</accession>
<evidence type="ECO:0000313" key="3">
    <source>
        <dbReference type="Proteomes" id="UP001291926"/>
    </source>
</evidence>
<proteinExistence type="predicted"/>
<protein>
    <recommendedName>
        <fullName evidence="1">Ubiquitin-like domain-containing protein</fullName>
    </recommendedName>
</protein>
<organism evidence="2 3">
    <name type="scientific">Penstemon davidsonii</name>
    <dbReference type="NCBI Taxonomy" id="160366"/>
    <lineage>
        <taxon>Eukaryota</taxon>
        <taxon>Viridiplantae</taxon>
        <taxon>Streptophyta</taxon>
        <taxon>Embryophyta</taxon>
        <taxon>Tracheophyta</taxon>
        <taxon>Spermatophyta</taxon>
        <taxon>Magnoliopsida</taxon>
        <taxon>eudicotyledons</taxon>
        <taxon>Gunneridae</taxon>
        <taxon>Pentapetalae</taxon>
        <taxon>asterids</taxon>
        <taxon>lamiids</taxon>
        <taxon>Lamiales</taxon>
        <taxon>Plantaginaceae</taxon>
        <taxon>Cheloneae</taxon>
        <taxon>Penstemon</taxon>
    </lineage>
</organism>
<keyword evidence="3" id="KW-1185">Reference proteome</keyword>